<dbReference type="AlphaFoldDB" id="A0A8R7R845"/>
<name>A0A8R7R845_TRIUA</name>
<dbReference type="Gramene" id="TuG1812G0700005428.01.T01">
    <property type="protein sequence ID" value="TuG1812G0700005428.01.T01"/>
    <property type="gene ID" value="TuG1812G0700005428.01"/>
</dbReference>
<reference evidence="1" key="2">
    <citation type="submission" date="2018-03" db="EMBL/GenBank/DDBJ databases">
        <title>The Triticum urartu genome reveals the dynamic nature of wheat genome evolution.</title>
        <authorList>
            <person name="Ling H."/>
            <person name="Ma B."/>
            <person name="Shi X."/>
            <person name="Liu H."/>
            <person name="Dong L."/>
            <person name="Sun H."/>
            <person name="Cao Y."/>
            <person name="Gao Q."/>
            <person name="Zheng S."/>
            <person name="Li Y."/>
            <person name="Yu Y."/>
            <person name="Du H."/>
            <person name="Qi M."/>
            <person name="Li Y."/>
            <person name="Yu H."/>
            <person name="Cui Y."/>
            <person name="Wang N."/>
            <person name="Chen C."/>
            <person name="Wu H."/>
            <person name="Zhao Y."/>
            <person name="Zhang J."/>
            <person name="Li Y."/>
            <person name="Zhou W."/>
            <person name="Zhang B."/>
            <person name="Hu W."/>
            <person name="Eijk M."/>
            <person name="Tang J."/>
            <person name="Witsenboer H."/>
            <person name="Zhao S."/>
            <person name="Li Z."/>
            <person name="Zhang A."/>
            <person name="Wang D."/>
            <person name="Liang C."/>
        </authorList>
    </citation>
    <scope>NUCLEOTIDE SEQUENCE [LARGE SCALE GENOMIC DNA]</scope>
    <source>
        <strain evidence="1">cv. G1812</strain>
    </source>
</reference>
<keyword evidence="2" id="KW-1185">Reference proteome</keyword>
<sequence length="118" mass="14083">MEIQFRRQDEQVSTLVELTEQMQRKNWRDASSSLLKESEMSKYQIPEYIPDFAHPFTGLNLLSNDREFRDECAALLRKHRDIWQKVGSPQVDLRCSGDRFCSLHGRHNLFIWKLMPAW</sequence>
<protein>
    <submittedName>
        <fullName evidence="1">Uncharacterized protein</fullName>
    </submittedName>
</protein>
<dbReference type="EnsemblPlants" id="TuG1812G0700005428.01.T01">
    <property type="protein sequence ID" value="TuG1812G0700005428.01.T01"/>
    <property type="gene ID" value="TuG1812G0700005428.01"/>
</dbReference>
<accession>A0A8R7R845</accession>
<evidence type="ECO:0000313" key="1">
    <source>
        <dbReference type="EnsemblPlants" id="TuG1812G0700005428.01.T01"/>
    </source>
</evidence>
<reference evidence="1" key="3">
    <citation type="submission" date="2022-06" db="UniProtKB">
        <authorList>
            <consortium name="EnsemblPlants"/>
        </authorList>
    </citation>
    <scope>IDENTIFICATION</scope>
</reference>
<organism evidence="1 2">
    <name type="scientific">Triticum urartu</name>
    <name type="common">Red wild einkorn</name>
    <name type="synonym">Crithodium urartu</name>
    <dbReference type="NCBI Taxonomy" id="4572"/>
    <lineage>
        <taxon>Eukaryota</taxon>
        <taxon>Viridiplantae</taxon>
        <taxon>Streptophyta</taxon>
        <taxon>Embryophyta</taxon>
        <taxon>Tracheophyta</taxon>
        <taxon>Spermatophyta</taxon>
        <taxon>Magnoliopsida</taxon>
        <taxon>Liliopsida</taxon>
        <taxon>Poales</taxon>
        <taxon>Poaceae</taxon>
        <taxon>BOP clade</taxon>
        <taxon>Pooideae</taxon>
        <taxon>Triticodae</taxon>
        <taxon>Triticeae</taxon>
        <taxon>Triticinae</taxon>
        <taxon>Triticum</taxon>
    </lineage>
</organism>
<proteinExistence type="predicted"/>
<evidence type="ECO:0000313" key="2">
    <source>
        <dbReference type="Proteomes" id="UP000015106"/>
    </source>
</evidence>
<reference evidence="2" key="1">
    <citation type="journal article" date="2013" name="Nature">
        <title>Draft genome of the wheat A-genome progenitor Triticum urartu.</title>
        <authorList>
            <person name="Ling H.Q."/>
            <person name="Zhao S."/>
            <person name="Liu D."/>
            <person name="Wang J."/>
            <person name="Sun H."/>
            <person name="Zhang C."/>
            <person name="Fan H."/>
            <person name="Li D."/>
            <person name="Dong L."/>
            <person name="Tao Y."/>
            <person name="Gao C."/>
            <person name="Wu H."/>
            <person name="Li Y."/>
            <person name="Cui Y."/>
            <person name="Guo X."/>
            <person name="Zheng S."/>
            <person name="Wang B."/>
            <person name="Yu K."/>
            <person name="Liang Q."/>
            <person name="Yang W."/>
            <person name="Lou X."/>
            <person name="Chen J."/>
            <person name="Feng M."/>
            <person name="Jian J."/>
            <person name="Zhang X."/>
            <person name="Luo G."/>
            <person name="Jiang Y."/>
            <person name="Liu J."/>
            <person name="Wang Z."/>
            <person name="Sha Y."/>
            <person name="Zhang B."/>
            <person name="Wu H."/>
            <person name="Tang D."/>
            <person name="Shen Q."/>
            <person name="Xue P."/>
            <person name="Zou S."/>
            <person name="Wang X."/>
            <person name="Liu X."/>
            <person name="Wang F."/>
            <person name="Yang Y."/>
            <person name="An X."/>
            <person name="Dong Z."/>
            <person name="Zhang K."/>
            <person name="Zhang X."/>
            <person name="Luo M.C."/>
            <person name="Dvorak J."/>
            <person name="Tong Y."/>
            <person name="Wang J."/>
            <person name="Yang H."/>
            <person name="Li Z."/>
            <person name="Wang D."/>
            <person name="Zhang A."/>
            <person name="Wang J."/>
        </authorList>
    </citation>
    <scope>NUCLEOTIDE SEQUENCE</scope>
    <source>
        <strain evidence="2">cv. G1812</strain>
    </source>
</reference>
<dbReference type="Proteomes" id="UP000015106">
    <property type="component" value="Chromosome 7"/>
</dbReference>